<name>A0A401GGR6_9APHY</name>
<dbReference type="RefSeq" id="XP_027612299.1">
    <property type="nucleotide sequence ID" value="XM_027756498.1"/>
</dbReference>
<organism evidence="2 3">
    <name type="scientific">Sparassis crispa</name>
    <dbReference type="NCBI Taxonomy" id="139825"/>
    <lineage>
        <taxon>Eukaryota</taxon>
        <taxon>Fungi</taxon>
        <taxon>Dikarya</taxon>
        <taxon>Basidiomycota</taxon>
        <taxon>Agaricomycotina</taxon>
        <taxon>Agaricomycetes</taxon>
        <taxon>Polyporales</taxon>
        <taxon>Sparassidaceae</taxon>
        <taxon>Sparassis</taxon>
    </lineage>
</organism>
<dbReference type="EMBL" id="BFAD01000003">
    <property type="protein sequence ID" value="GBE81386.1"/>
    <property type="molecule type" value="Genomic_DNA"/>
</dbReference>
<evidence type="ECO:0008006" key="4">
    <source>
        <dbReference type="Google" id="ProtNLM"/>
    </source>
</evidence>
<sequence length="538" mass="60744">MEANSALSSYDILPQIFCHLSPTKGRSEFADSVTLASCARVSKAFSDNALDVLWEDLDHLYPLLQLFSSFVPGDDSPPDSLDDGDEPERNSDSLVGDITPEEWARFRQYARRVRTLNYSGGSSQAVHDITSYHRTHFGDQALLPSLHEFYWQASYALDMNVQFLFSQSLRLVSIVFLNTCKLRDRDIKLQEIIDRLSQRAPLLQEFRIRDLARPIALTPLVTRCSHLRNLAVIGPPQMLHCQFLEAVSALESLEELWIRCDMMQRVSPTPVALSTLSYLRLEGKLGNIVAFLGALVAPNIRTLKLTNHEHTSSFNDHVQLMTMVHKVCSASLRRISYHSYYSQPALDGSHTLLHLFRPLLQIHDLQDVALMFRDGTLGLSDRDVYDIASAWQELQCLTLRTSESRLGPHIPVGSLLPTLGALACFARFCPQLVQLELPFIADLTPSSNDEIRGVVSHSLRKLDIFCICDPGIKDPSQVAQFIDSTFPNLDLPRSFQMIASSYRRVGEFESDARQSFTKHKDWDAVALLLQELQSAREQ</sequence>
<evidence type="ECO:0000256" key="1">
    <source>
        <dbReference type="SAM" id="MobiDB-lite"/>
    </source>
</evidence>
<proteinExistence type="predicted"/>
<protein>
    <recommendedName>
        <fullName evidence="4">F-box domain-containing protein</fullName>
    </recommendedName>
</protein>
<dbReference type="Gene3D" id="3.80.10.10">
    <property type="entry name" value="Ribonuclease Inhibitor"/>
    <property type="match status" value="1"/>
</dbReference>
<feature type="compositionally biased region" description="Acidic residues" evidence="1">
    <location>
        <begin position="76"/>
        <end position="86"/>
    </location>
</feature>
<reference evidence="2 3" key="1">
    <citation type="journal article" date="2018" name="Sci. Rep.">
        <title>Genome sequence of the cauliflower mushroom Sparassis crispa (Hanabiratake) and its association with beneficial usage.</title>
        <authorList>
            <person name="Kiyama R."/>
            <person name="Furutani Y."/>
            <person name="Kawaguchi K."/>
            <person name="Nakanishi T."/>
        </authorList>
    </citation>
    <scope>NUCLEOTIDE SEQUENCE [LARGE SCALE GENOMIC DNA]</scope>
</reference>
<dbReference type="SUPFAM" id="SSF52047">
    <property type="entry name" value="RNI-like"/>
    <property type="match status" value="1"/>
</dbReference>
<comment type="caution">
    <text evidence="2">The sequence shown here is derived from an EMBL/GenBank/DDBJ whole genome shotgun (WGS) entry which is preliminary data.</text>
</comment>
<dbReference type="AlphaFoldDB" id="A0A401GGR6"/>
<dbReference type="STRING" id="139825.A0A401GGR6"/>
<evidence type="ECO:0000313" key="3">
    <source>
        <dbReference type="Proteomes" id="UP000287166"/>
    </source>
</evidence>
<dbReference type="OrthoDB" id="3222238at2759"/>
<dbReference type="InParanoid" id="A0A401GGR6"/>
<gene>
    <name evidence="2" type="ORF">SCP_0311150</name>
</gene>
<keyword evidence="3" id="KW-1185">Reference proteome</keyword>
<dbReference type="Proteomes" id="UP000287166">
    <property type="component" value="Unassembled WGS sequence"/>
</dbReference>
<evidence type="ECO:0000313" key="2">
    <source>
        <dbReference type="EMBL" id="GBE81386.1"/>
    </source>
</evidence>
<dbReference type="InterPro" id="IPR032675">
    <property type="entry name" value="LRR_dom_sf"/>
</dbReference>
<feature type="region of interest" description="Disordered" evidence="1">
    <location>
        <begin position="75"/>
        <end position="95"/>
    </location>
</feature>
<accession>A0A401GGR6</accession>
<dbReference type="GeneID" id="38778303"/>